<keyword evidence="2" id="KW-1185">Reference proteome</keyword>
<dbReference type="Pfam" id="PF06097">
    <property type="entry name" value="DUF945"/>
    <property type="match status" value="1"/>
</dbReference>
<organism evidence="1 2">
    <name type="scientific">Larsenimonas suaedae</name>
    <dbReference type="NCBI Taxonomy" id="1851019"/>
    <lineage>
        <taxon>Bacteria</taxon>
        <taxon>Pseudomonadati</taxon>
        <taxon>Pseudomonadota</taxon>
        <taxon>Gammaproteobacteria</taxon>
        <taxon>Oceanospirillales</taxon>
        <taxon>Halomonadaceae</taxon>
        <taxon>Larsenimonas</taxon>
    </lineage>
</organism>
<name>A0ABU1GWF9_9GAMM</name>
<dbReference type="EMBL" id="JARWAO010000005">
    <property type="protein sequence ID" value="MDR5896393.1"/>
    <property type="molecule type" value="Genomic_DNA"/>
</dbReference>
<gene>
    <name evidence="1" type="ORF">QC825_09945</name>
</gene>
<comment type="caution">
    <text evidence="1">The sequence shown here is derived from an EMBL/GenBank/DDBJ whole genome shotgun (WGS) entry which is preliminary data.</text>
</comment>
<dbReference type="RefSeq" id="WP_251593968.1">
    <property type="nucleotide sequence ID" value="NZ_JAMLJI010000003.1"/>
</dbReference>
<accession>A0ABU1GWF9</accession>
<sequence>MNKKLGASLGGLVVVGLGVWLGGTAYSSYMFDEQLNAQIQRINAEMPQLDLEATDVERGFFSSTGTLSARTTGESDQPPLTVTAPYTAHHGLLSTEVEGTLDAKTESDTPYVFSTLLAGGDKARFHSTFSHLDQGATLTLDVPDLKADTGAQHMSLDGLSIEANLEQKQWHVDGSFGALGYRDFSGELTLGNTHFDATQEGRPAVMERRVNMTINDARLSAEQLMPVTVKTTQLSSRLTHHDKMLDQTVQAELTDMSTAGQSLGNLTMNSSLSDVNADGWYGAKALLDQHPEWAQGDVDARALRDLTPSVLKALSSSPTWTLSTLRFEGPLFNKPITAEGTVDFDGSDVQSLPADALATDVGQRALLKRLKGKLTLENAPPIVSLIVGAPDQSKLVFTLSDRTLYVNDREFTRLGD</sequence>
<proteinExistence type="predicted"/>
<evidence type="ECO:0000313" key="1">
    <source>
        <dbReference type="EMBL" id="MDR5896393.1"/>
    </source>
</evidence>
<dbReference type="Proteomes" id="UP001269375">
    <property type="component" value="Unassembled WGS sequence"/>
</dbReference>
<evidence type="ECO:0000313" key="2">
    <source>
        <dbReference type="Proteomes" id="UP001269375"/>
    </source>
</evidence>
<reference evidence="1 2" key="1">
    <citation type="submission" date="2023-04" db="EMBL/GenBank/DDBJ databases">
        <title>A long-awaited taxogenomic arrangement of the family Halomonadaceae.</title>
        <authorList>
            <person name="De La Haba R."/>
            <person name="Chuvochina M."/>
            <person name="Wittouck S."/>
            <person name="Arahal D.R."/>
            <person name="Sanchez-Porro C."/>
            <person name="Hugenholtz P."/>
            <person name="Ventosa A."/>
        </authorList>
    </citation>
    <scope>NUCLEOTIDE SEQUENCE [LARGE SCALE GENOMIC DNA]</scope>
    <source>
        <strain evidence="1 2">DSM 22428</strain>
    </source>
</reference>
<dbReference type="InterPro" id="IPR010352">
    <property type="entry name" value="DUF945"/>
</dbReference>
<protein>
    <submittedName>
        <fullName evidence="1">DUF945 family protein</fullName>
    </submittedName>
</protein>